<evidence type="ECO:0000256" key="1">
    <source>
        <dbReference type="SAM" id="MobiDB-lite"/>
    </source>
</evidence>
<organism evidence="2 3">
    <name type="scientific">Heterorhabditis bacteriophora</name>
    <name type="common">Entomopathogenic nematode worm</name>
    <dbReference type="NCBI Taxonomy" id="37862"/>
    <lineage>
        <taxon>Eukaryota</taxon>
        <taxon>Metazoa</taxon>
        <taxon>Ecdysozoa</taxon>
        <taxon>Nematoda</taxon>
        <taxon>Chromadorea</taxon>
        <taxon>Rhabditida</taxon>
        <taxon>Rhabditina</taxon>
        <taxon>Rhabditomorpha</taxon>
        <taxon>Strongyloidea</taxon>
        <taxon>Heterorhabditidae</taxon>
        <taxon>Heterorhabditis</taxon>
    </lineage>
</organism>
<evidence type="ECO:0000313" key="2">
    <source>
        <dbReference type="Proteomes" id="UP000095283"/>
    </source>
</evidence>
<feature type="compositionally biased region" description="Acidic residues" evidence="1">
    <location>
        <begin position="1"/>
        <end position="12"/>
    </location>
</feature>
<reference evidence="3" key="1">
    <citation type="submission" date="2016-11" db="UniProtKB">
        <authorList>
            <consortium name="WormBaseParasite"/>
        </authorList>
    </citation>
    <scope>IDENTIFICATION</scope>
</reference>
<dbReference type="Proteomes" id="UP000095283">
    <property type="component" value="Unplaced"/>
</dbReference>
<name>A0A1I7X4C7_HETBA</name>
<dbReference type="AlphaFoldDB" id="A0A1I7X4C7"/>
<proteinExistence type="predicted"/>
<evidence type="ECO:0000313" key="3">
    <source>
        <dbReference type="WBParaSite" id="Hba_12442"/>
    </source>
</evidence>
<keyword evidence="2" id="KW-1185">Reference proteome</keyword>
<accession>A0A1I7X4C7</accession>
<dbReference type="WBParaSite" id="Hba_12442">
    <property type="protein sequence ID" value="Hba_12442"/>
    <property type="gene ID" value="Hba_12442"/>
</dbReference>
<protein>
    <submittedName>
        <fullName evidence="3">HTH psq-type domain-containing protein</fullName>
    </submittedName>
</protein>
<feature type="region of interest" description="Disordered" evidence="1">
    <location>
        <begin position="1"/>
        <end position="21"/>
    </location>
</feature>
<sequence length="78" mass="8778">MSKEENEVDTVEDCPRDGQHRPVNTPCLLKIVKNSMLCNTTMRKLAPFLHINATPMSRVTKVEKGLSPNKVYLSHTLA</sequence>